<accession>A0ABW3LH64</accession>
<name>A0ABW3LH64_9BACL</name>
<evidence type="ECO:0000256" key="1">
    <source>
        <dbReference type="SAM" id="MobiDB-lite"/>
    </source>
</evidence>
<feature type="domain" description="Transposase InsH N-terminal" evidence="2">
    <location>
        <begin position="44"/>
        <end position="132"/>
    </location>
</feature>
<evidence type="ECO:0000259" key="2">
    <source>
        <dbReference type="Pfam" id="PF05598"/>
    </source>
</evidence>
<dbReference type="Proteomes" id="UP001597109">
    <property type="component" value="Unassembled WGS sequence"/>
</dbReference>
<reference evidence="4" key="1">
    <citation type="journal article" date="2019" name="Int. J. Syst. Evol. Microbiol.">
        <title>The Global Catalogue of Microorganisms (GCM) 10K type strain sequencing project: providing services to taxonomists for standard genome sequencing and annotation.</title>
        <authorList>
            <consortium name="The Broad Institute Genomics Platform"/>
            <consortium name="The Broad Institute Genome Sequencing Center for Infectious Disease"/>
            <person name="Wu L."/>
            <person name="Ma J."/>
        </authorList>
    </citation>
    <scope>NUCLEOTIDE SEQUENCE [LARGE SCALE GENOMIC DNA]</scope>
    <source>
        <strain evidence="4">CCUG 56756</strain>
    </source>
</reference>
<evidence type="ECO:0000313" key="4">
    <source>
        <dbReference type="Proteomes" id="UP001597109"/>
    </source>
</evidence>
<proteinExistence type="predicted"/>
<feature type="non-terminal residue" evidence="3">
    <location>
        <position position="251"/>
    </location>
</feature>
<comment type="caution">
    <text evidence="3">The sequence shown here is derived from an EMBL/GenBank/DDBJ whole genome shotgun (WGS) entry which is preliminary data.</text>
</comment>
<feature type="region of interest" description="Disordered" evidence="1">
    <location>
        <begin position="175"/>
        <end position="213"/>
    </location>
</feature>
<protein>
    <submittedName>
        <fullName evidence="3">Transposase</fullName>
    </submittedName>
</protein>
<dbReference type="RefSeq" id="WP_379083310.1">
    <property type="nucleotide sequence ID" value="NZ_JBHTKI010000030.1"/>
</dbReference>
<feature type="region of interest" description="Disordered" evidence="1">
    <location>
        <begin position="227"/>
        <end position="251"/>
    </location>
</feature>
<dbReference type="EMBL" id="JBHTKI010000030">
    <property type="protein sequence ID" value="MFD1032823.1"/>
    <property type="molecule type" value="Genomic_DNA"/>
</dbReference>
<dbReference type="Pfam" id="PF05598">
    <property type="entry name" value="DUF772"/>
    <property type="match status" value="1"/>
</dbReference>
<evidence type="ECO:0000313" key="3">
    <source>
        <dbReference type="EMBL" id="MFD1032823.1"/>
    </source>
</evidence>
<keyword evidence="4" id="KW-1185">Reference proteome</keyword>
<feature type="compositionally biased region" description="Basic and acidic residues" evidence="1">
    <location>
        <begin position="175"/>
        <end position="187"/>
    </location>
</feature>
<dbReference type="InterPro" id="IPR008490">
    <property type="entry name" value="Transposase_InsH_N"/>
</dbReference>
<organism evidence="3 4">
    <name type="scientific">Metaplanococcus flavidus</name>
    <dbReference type="NCBI Taxonomy" id="569883"/>
    <lineage>
        <taxon>Bacteria</taxon>
        <taxon>Bacillati</taxon>
        <taxon>Bacillota</taxon>
        <taxon>Bacilli</taxon>
        <taxon>Bacillales</taxon>
        <taxon>Caryophanaceae</taxon>
        <taxon>Metaplanococcus</taxon>
    </lineage>
</organism>
<sequence>MKIEHLPKSCIMVVTTTTHKQEGKRSMPIIRQDNLFDMHELFEMEPTHRFNAIFSTLELGPLLHIFDKKTHRGAPRELNYGAMIYSLIARVVERIPTIKLLVKRLKQDPFFRFDCGFLLSDDVPSEASYSRMIAAISETDALSKVQDVLVALAIQEGFITEESLAIDATHFEARDKPAVSEKKEKPAPKKRGRKPKDEQAEWQAAQEKQEAEKTLYEKEIVHQLDASTEALVNEMPIAPKWGIKKNSEGKN</sequence>
<gene>
    <name evidence="3" type="ORF">ACFQ1X_15405</name>
</gene>